<evidence type="ECO:0000313" key="3">
    <source>
        <dbReference type="EMBL" id="KAL1405562.1"/>
    </source>
</evidence>
<dbReference type="RefSeq" id="XP_069205506.1">
    <property type="nucleotide sequence ID" value="XM_069357569.1"/>
</dbReference>
<feature type="region of interest" description="Disordered" evidence="1">
    <location>
        <begin position="57"/>
        <end position="77"/>
    </location>
</feature>
<keyword evidence="2" id="KW-1133">Transmembrane helix</keyword>
<proteinExistence type="predicted"/>
<dbReference type="EMBL" id="JBBXJM010000007">
    <property type="protein sequence ID" value="KAL1405562.1"/>
    <property type="molecule type" value="Genomic_DNA"/>
</dbReference>
<evidence type="ECO:0000313" key="4">
    <source>
        <dbReference type="Proteomes" id="UP001565368"/>
    </source>
</evidence>
<feature type="compositionally biased region" description="Basic and acidic residues" evidence="1">
    <location>
        <begin position="66"/>
        <end position="77"/>
    </location>
</feature>
<protein>
    <submittedName>
        <fullName evidence="3">Uncharacterized protein</fullName>
    </submittedName>
</protein>
<dbReference type="GeneID" id="95990244"/>
<keyword evidence="2" id="KW-0812">Transmembrane</keyword>
<reference evidence="3 4" key="1">
    <citation type="submission" date="2023-08" db="EMBL/GenBank/DDBJ databases">
        <title>Annotated Genome Sequence of Vanrija albida AlHP1.</title>
        <authorList>
            <person name="Herzog R."/>
        </authorList>
    </citation>
    <scope>NUCLEOTIDE SEQUENCE [LARGE SCALE GENOMIC DNA]</scope>
    <source>
        <strain evidence="3 4">AlHP1</strain>
    </source>
</reference>
<evidence type="ECO:0000256" key="1">
    <source>
        <dbReference type="SAM" id="MobiDB-lite"/>
    </source>
</evidence>
<feature type="transmembrane region" description="Helical" evidence="2">
    <location>
        <begin position="135"/>
        <end position="155"/>
    </location>
</feature>
<organism evidence="3 4">
    <name type="scientific">Vanrija albida</name>
    <dbReference type="NCBI Taxonomy" id="181172"/>
    <lineage>
        <taxon>Eukaryota</taxon>
        <taxon>Fungi</taxon>
        <taxon>Dikarya</taxon>
        <taxon>Basidiomycota</taxon>
        <taxon>Agaricomycotina</taxon>
        <taxon>Tremellomycetes</taxon>
        <taxon>Trichosporonales</taxon>
        <taxon>Trichosporonaceae</taxon>
        <taxon>Vanrija</taxon>
    </lineage>
</organism>
<feature type="transmembrane region" description="Helical" evidence="2">
    <location>
        <begin position="303"/>
        <end position="320"/>
    </location>
</feature>
<accession>A0ABR3PTW2</accession>
<keyword evidence="4" id="KW-1185">Reference proteome</keyword>
<feature type="transmembrane region" description="Helical" evidence="2">
    <location>
        <begin position="91"/>
        <end position="115"/>
    </location>
</feature>
<keyword evidence="2" id="KW-0472">Membrane</keyword>
<sequence length="423" mass="46442">MSPPEVDGGPSSAPPAPGSADAEPKCAEDTGVSGRHGHELVVDEVGDWVHVHVVAREDGPQPAPHGSEERAEHDEARGVARCRGARYPFPVFSVVPLVSGLVLLVQLSLLLLGHFDGLPKSDTPGGWRRFFPRPEWINGAAMAVHAILFFSIAIIRARTPTYHHFHAPSPSGTRRPGEFRLGYIPELSRDAKNYDHDLWGLELAALEQRGRRLSAAVFQRIAYLDLLESFRPVAVPPDTPATVMPRAPAPRTRPAAPAPNAVDAPRRDVRLTFPPLYHSYVKAVGLGLPFILVLRYWRVDTLPNLFIQLLLVASVICALIDGSRRMFDRFPGLTISVICLLALSPLVVQWSLSIFVISDQLDGLPIPYSTPSWAEVPEHWRPVLYGNTGKVNIASVIIPGIFLFIMLALEPIRVPPSQGRRAD</sequence>
<feature type="transmembrane region" description="Helical" evidence="2">
    <location>
        <begin position="332"/>
        <end position="357"/>
    </location>
</feature>
<name>A0ABR3PTW2_9TREE</name>
<feature type="transmembrane region" description="Helical" evidence="2">
    <location>
        <begin position="276"/>
        <end position="297"/>
    </location>
</feature>
<gene>
    <name evidence="3" type="ORF">Q8F55_009201</name>
</gene>
<dbReference type="Proteomes" id="UP001565368">
    <property type="component" value="Unassembled WGS sequence"/>
</dbReference>
<evidence type="ECO:0000256" key="2">
    <source>
        <dbReference type="SAM" id="Phobius"/>
    </source>
</evidence>
<feature type="region of interest" description="Disordered" evidence="1">
    <location>
        <begin position="1"/>
        <end position="38"/>
    </location>
</feature>
<feature type="transmembrane region" description="Helical" evidence="2">
    <location>
        <begin position="391"/>
        <end position="412"/>
    </location>
</feature>
<comment type="caution">
    <text evidence="3">The sequence shown here is derived from an EMBL/GenBank/DDBJ whole genome shotgun (WGS) entry which is preliminary data.</text>
</comment>